<dbReference type="CDD" id="cd18186">
    <property type="entry name" value="BTB_POZ_ZBTB_KLHL-like"/>
    <property type="match status" value="1"/>
</dbReference>
<dbReference type="Gene3D" id="3.30.710.10">
    <property type="entry name" value="Potassium Channel Kv1.1, Chain A"/>
    <property type="match status" value="1"/>
</dbReference>
<dbReference type="PROSITE" id="PS50097">
    <property type="entry name" value="BTB"/>
    <property type="match status" value="1"/>
</dbReference>
<reference evidence="2 3" key="1">
    <citation type="submission" date="2019-10" db="EMBL/GenBank/DDBJ databases">
        <authorList>
            <person name="Palmer J.M."/>
        </authorList>
    </citation>
    <scope>NUCLEOTIDE SEQUENCE [LARGE SCALE GENOMIC DNA]</scope>
    <source>
        <strain evidence="2 3">TWF694</strain>
    </source>
</reference>
<dbReference type="AlphaFoldDB" id="A0AAV9WWQ3"/>
<dbReference type="Proteomes" id="UP001365542">
    <property type="component" value="Unassembled WGS sequence"/>
</dbReference>
<proteinExistence type="predicted"/>
<dbReference type="SUPFAM" id="SSF54695">
    <property type="entry name" value="POZ domain"/>
    <property type="match status" value="1"/>
</dbReference>
<dbReference type="SMART" id="SM00225">
    <property type="entry name" value="BTB"/>
    <property type="match status" value="1"/>
</dbReference>
<evidence type="ECO:0000313" key="3">
    <source>
        <dbReference type="Proteomes" id="UP001365542"/>
    </source>
</evidence>
<dbReference type="EMBL" id="JAVHJO010000015">
    <property type="protein sequence ID" value="KAK6527512.1"/>
    <property type="molecule type" value="Genomic_DNA"/>
</dbReference>
<evidence type="ECO:0000313" key="2">
    <source>
        <dbReference type="EMBL" id="KAK6527512.1"/>
    </source>
</evidence>
<evidence type="ECO:0000259" key="1">
    <source>
        <dbReference type="PROSITE" id="PS50097"/>
    </source>
</evidence>
<gene>
    <name evidence="2" type="ORF">TWF694_004495</name>
</gene>
<sequence length="197" mass="22175">MTFSAPQYIPDKTDITLLLGLNETKFEANCNILASQSKFFETACYTGEFKEGKEKLIKLPDIPLDIMMKVLAWLYRSEPELPDDFASSRESTGTILEILGAADYLQIDNLAKDYAQHFARKLKQITTFDATTISNCIKIMNSLYKAGGSIKKNELLEFLQAMGSKGRTLLLDSCYSIEEPDGRFFQDLSYAILAVHN</sequence>
<name>A0AAV9WWQ3_9PEZI</name>
<accession>A0AAV9WWQ3</accession>
<protein>
    <recommendedName>
        <fullName evidence="1">BTB domain-containing protein</fullName>
    </recommendedName>
</protein>
<dbReference type="InterPro" id="IPR011333">
    <property type="entry name" value="SKP1/BTB/POZ_sf"/>
</dbReference>
<keyword evidence="3" id="KW-1185">Reference proteome</keyword>
<organism evidence="2 3">
    <name type="scientific">Orbilia ellipsospora</name>
    <dbReference type="NCBI Taxonomy" id="2528407"/>
    <lineage>
        <taxon>Eukaryota</taxon>
        <taxon>Fungi</taxon>
        <taxon>Dikarya</taxon>
        <taxon>Ascomycota</taxon>
        <taxon>Pezizomycotina</taxon>
        <taxon>Orbiliomycetes</taxon>
        <taxon>Orbiliales</taxon>
        <taxon>Orbiliaceae</taxon>
        <taxon>Orbilia</taxon>
    </lineage>
</organism>
<dbReference type="Pfam" id="PF00651">
    <property type="entry name" value="BTB"/>
    <property type="match status" value="1"/>
</dbReference>
<comment type="caution">
    <text evidence="2">The sequence shown here is derived from an EMBL/GenBank/DDBJ whole genome shotgun (WGS) entry which is preliminary data.</text>
</comment>
<feature type="domain" description="BTB" evidence="1">
    <location>
        <begin position="13"/>
        <end position="83"/>
    </location>
</feature>
<dbReference type="InterPro" id="IPR000210">
    <property type="entry name" value="BTB/POZ_dom"/>
</dbReference>